<name>A0A7X5F3Z1_9HYPH</name>
<evidence type="ECO:0000313" key="12">
    <source>
        <dbReference type="Proteomes" id="UP000586722"/>
    </source>
</evidence>
<gene>
    <name evidence="11" type="ORF">GWI72_12390</name>
</gene>
<feature type="compositionally biased region" description="Low complexity" evidence="8">
    <location>
        <begin position="1"/>
        <end position="11"/>
    </location>
</feature>
<feature type="region of interest" description="Disordered" evidence="8">
    <location>
        <begin position="520"/>
        <end position="556"/>
    </location>
</feature>
<dbReference type="NCBIfam" id="TIGR00229">
    <property type="entry name" value="sensory_box"/>
    <property type="match status" value="1"/>
</dbReference>
<dbReference type="Proteomes" id="UP000586722">
    <property type="component" value="Unassembled WGS sequence"/>
</dbReference>
<protein>
    <recommendedName>
        <fullName evidence="2">histidine kinase</fullName>
        <ecNumber evidence="2">2.7.13.3</ecNumber>
    </recommendedName>
</protein>
<dbReference type="GO" id="GO:0006355">
    <property type="term" value="P:regulation of DNA-templated transcription"/>
    <property type="evidence" value="ECO:0007669"/>
    <property type="project" value="InterPro"/>
</dbReference>
<evidence type="ECO:0000256" key="3">
    <source>
        <dbReference type="ARBA" id="ARBA00022553"/>
    </source>
</evidence>
<dbReference type="CDD" id="cd00130">
    <property type="entry name" value="PAS"/>
    <property type="match status" value="1"/>
</dbReference>
<accession>A0A7X5F3Z1</accession>
<dbReference type="PANTHER" id="PTHR43047">
    <property type="entry name" value="TWO-COMPONENT HISTIDINE PROTEIN KINASE"/>
    <property type="match status" value="1"/>
</dbReference>
<dbReference type="SMART" id="SM00091">
    <property type="entry name" value="PAS"/>
    <property type="match status" value="2"/>
</dbReference>
<dbReference type="Gene3D" id="3.30.450.20">
    <property type="entry name" value="PAS domain"/>
    <property type="match status" value="1"/>
</dbReference>
<feature type="compositionally biased region" description="Basic and acidic residues" evidence="8">
    <location>
        <begin position="600"/>
        <end position="613"/>
    </location>
</feature>
<feature type="region of interest" description="Disordered" evidence="8">
    <location>
        <begin position="569"/>
        <end position="631"/>
    </location>
</feature>
<evidence type="ECO:0000256" key="5">
    <source>
        <dbReference type="ARBA" id="ARBA00022777"/>
    </source>
</evidence>
<keyword evidence="4" id="KW-0808">Transferase</keyword>
<feature type="compositionally biased region" description="Low complexity" evidence="8">
    <location>
        <begin position="48"/>
        <end position="60"/>
    </location>
</feature>
<dbReference type="InterPro" id="IPR036097">
    <property type="entry name" value="HisK_dim/P_sf"/>
</dbReference>
<dbReference type="EMBL" id="JAABLQ010000001">
    <property type="protein sequence ID" value="NBN79069.1"/>
    <property type="molecule type" value="Genomic_DNA"/>
</dbReference>
<dbReference type="AlphaFoldDB" id="A0A7X5F3Z1"/>
<dbReference type="InterPro" id="IPR036890">
    <property type="entry name" value="HATPase_C_sf"/>
</dbReference>
<feature type="domain" description="PAS" evidence="10">
    <location>
        <begin position="821"/>
        <end position="891"/>
    </location>
</feature>
<keyword evidence="12" id="KW-1185">Reference proteome</keyword>
<feature type="compositionally biased region" description="Acidic residues" evidence="8">
    <location>
        <begin position="574"/>
        <end position="586"/>
    </location>
</feature>
<feature type="compositionally biased region" description="Low complexity" evidence="8">
    <location>
        <begin position="678"/>
        <end position="689"/>
    </location>
</feature>
<dbReference type="InterPro" id="IPR013767">
    <property type="entry name" value="PAS_fold"/>
</dbReference>
<dbReference type="InterPro" id="IPR003594">
    <property type="entry name" value="HATPase_dom"/>
</dbReference>
<dbReference type="Pfam" id="PF00512">
    <property type="entry name" value="HisKA"/>
    <property type="match status" value="1"/>
</dbReference>
<comment type="caution">
    <text evidence="11">The sequence shown here is derived from an EMBL/GenBank/DDBJ whole genome shotgun (WGS) entry which is preliminary data.</text>
</comment>
<dbReference type="InterPro" id="IPR035965">
    <property type="entry name" value="PAS-like_dom_sf"/>
</dbReference>
<keyword evidence="5" id="KW-0418">Kinase</keyword>
<dbReference type="GO" id="GO:0009927">
    <property type="term" value="F:histidine phosphotransfer kinase activity"/>
    <property type="evidence" value="ECO:0007669"/>
    <property type="project" value="TreeGrafter"/>
</dbReference>
<feature type="domain" description="Histidine kinase" evidence="9">
    <location>
        <begin position="966"/>
        <end position="1185"/>
    </location>
</feature>
<evidence type="ECO:0000256" key="7">
    <source>
        <dbReference type="SAM" id="Coils"/>
    </source>
</evidence>
<dbReference type="PROSITE" id="PS50112">
    <property type="entry name" value="PAS"/>
    <property type="match status" value="1"/>
</dbReference>
<dbReference type="FunFam" id="1.10.287.130:FF:000001">
    <property type="entry name" value="Two-component sensor histidine kinase"/>
    <property type="match status" value="1"/>
</dbReference>
<feature type="compositionally biased region" description="Low complexity" evidence="8">
    <location>
        <begin position="68"/>
        <end position="89"/>
    </location>
</feature>
<dbReference type="Gene3D" id="3.30.565.10">
    <property type="entry name" value="Histidine kinase-like ATPase, C-terminal domain"/>
    <property type="match status" value="1"/>
</dbReference>
<feature type="compositionally biased region" description="Low complexity" evidence="8">
    <location>
        <begin position="380"/>
        <end position="391"/>
    </location>
</feature>
<dbReference type="GO" id="GO:0005886">
    <property type="term" value="C:plasma membrane"/>
    <property type="evidence" value="ECO:0007669"/>
    <property type="project" value="TreeGrafter"/>
</dbReference>
<feature type="region of interest" description="Disordered" evidence="8">
    <location>
        <begin position="331"/>
        <end position="392"/>
    </location>
</feature>
<dbReference type="SUPFAM" id="SSF55785">
    <property type="entry name" value="PYP-like sensor domain (PAS domain)"/>
    <property type="match status" value="1"/>
</dbReference>
<dbReference type="InterPro" id="IPR000014">
    <property type="entry name" value="PAS"/>
</dbReference>
<feature type="compositionally biased region" description="Basic and acidic residues" evidence="8">
    <location>
        <begin position="13"/>
        <end position="34"/>
    </location>
</feature>
<sequence>MAADLAAIAQADVETKPGQDRDQDQDQDQDRADGEGSDGAGVPGTALSGSGPATPAAGATVRTEGAGDAATPPETAAIAAVAAPLDEPAGPTLVSTGAQDTGTEDTGTGDTGTGDTGTGSATTVAVAGPVASATRSDPPAQVMSATVAALVAGVQAATSARSAPPVAPDTVAPAPVAPDTVAPETLTPETLAPDPVALETQAEETSHAFAAALLEQTAELAGGEVPGTAGKAEPAAAATPAAAEPVAVTPGDAAPLSAPAASWLEDLKATSTLKRKPEGDLFDTDPAAAPRPAAGSGQVGIASDKPLPPKEIEKAVRTLAREFDAVLERRAARQAADNAPQRGYCEAPAPAPEASRPTDSADAAPAAAEARIDVPGTSLPDADVQAPADAPGLDAPVLESPVLESPVIDAQLEDAPVETAPAEVAQAEFAPAEFAPVHDGTDQLAEARVARLTGADGSTPETGPDAAATGVAPGAALVAAPVAAPVMALVAAALQAGDNGAALPDALSDAMSDTLPETLSEALPEPQPVPDAPAASLADTRSEASADMAGAGTPELPAEGAAHVAEIPEHEPESGPETENETENETGPEIAPEIAPATGRETERERGTGRRAEGQVVPFTGPGGTHVPRLVPVDTSRLTKPERAAFRKIAEALGARLEGDFEEEEDEAPAALLQPDPAAAAAAPAEPQRPVAPPAEPIDPRLLDRLPIGIGIVRDREVLYANETLLALLGYPHIEALEEAGGFEAMFVDPEHLPGDRLEGTIDEAMILRRANGRLSPVDARMHTVPWNGGRGLMVSIVERPQPVAAPSPDTDLALSLAREQIAEMDTILETATDGVLLLDRFGTILKANGSAEALFGAARPDLVGAPLTAYLAPESHRSALDYLDGLARNGVASVLNDGREVIGQVSSGGLIPLFMTIGRLGSGEGLKFCAVLRDITQWKAAEEELTKAKRQAENASSQKSDFLAKISHEIRTPLNAIIGFSEVMIEERFGAIGNERYKEYLKDIRTSGSHIMSLINDLLDLSKIEAGKLDLTFEAVSANDIVRECVALMQPQANRERVIIRASLPGTVPHVVADLRSLRQIVLNLLSNAIKFNKSGGQVIVSTALETSGEVVLRVRDTGTGMNAKDLAAALEPFRQVHTARHGGGTGLGLPLTKALVEANRAGFKIDSVPDQGTLVEITFPPQRVLAE</sequence>
<dbReference type="SUPFAM" id="SSF47384">
    <property type="entry name" value="Homodimeric domain of signal transducing histidine kinase"/>
    <property type="match status" value="1"/>
</dbReference>
<feature type="region of interest" description="Disordered" evidence="8">
    <location>
        <begin position="678"/>
        <end position="698"/>
    </location>
</feature>
<dbReference type="SMART" id="SM00387">
    <property type="entry name" value="HATPase_c"/>
    <property type="match status" value="1"/>
</dbReference>
<feature type="compositionally biased region" description="Low complexity" evidence="8">
    <location>
        <begin position="96"/>
        <end position="108"/>
    </location>
</feature>
<dbReference type="PRINTS" id="PR00344">
    <property type="entry name" value="BCTRLSENSOR"/>
</dbReference>
<evidence type="ECO:0000256" key="1">
    <source>
        <dbReference type="ARBA" id="ARBA00000085"/>
    </source>
</evidence>
<dbReference type="EC" id="2.7.13.3" evidence="2"/>
<dbReference type="InterPro" id="IPR003661">
    <property type="entry name" value="HisK_dim/P_dom"/>
</dbReference>
<evidence type="ECO:0000256" key="2">
    <source>
        <dbReference type="ARBA" id="ARBA00012438"/>
    </source>
</evidence>
<dbReference type="Pfam" id="PF13426">
    <property type="entry name" value="PAS_9"/>
    <property type="match status" value="1"/>
</dbReference>
<dbReference type="Gene3D" id="1.10.287.130">
    <property type="match status" value="1"/>
</dbReference>
<reference evidence="12" key="1">
    <citation type="submission" date="2020-01" db="EMBL/GenBank/DDBJ databases">
        <authorList>
            <person name="Fang Y."/>
            <person name="Sun R."/>
            <person name="Nie L."/>
            <person name="He J."/>
            <person name="Hao L."/>
            <person name="Wang L."/>
            <person name="Su S."/>
            <person name="Lv E."/>
            <person name="Zhang Z."/>
            <person name="Xie R."/>
            <person name="Liu H."/>
        </authorList>
    </citation>
    <scope>NUCLEOTIDE SEQUENCE [LARGE SCALE GENOMIC DNA]</scope>
    <source>
        <strain evidence="12">XCT-53</strain>
    </source>
</reference>
<evidence type="ECO:0000313" key="11">
    <source>
        <dbReference type="EMBL" id="NBN79069.1"/>
    </source>
</evidence>
<feature type="region of interest" description="Disordered" evidence="8">
    <location>
        <begin position="270"/>
        <end position="309"/>
    </location>
</feature>
<dbReference type="Pfam" id="PF02518">
    <property type="entry name" value="HATPase_c"/>
    <property type="match status" value="1"/>
</dbReference>
<feature type="compositionally biased region" description="Low complexity" evidence="8">
    <location>
        <begin position="168"/>
        <end position="183"/>
    </location>
</feature>
<dbReference type="SUPFAM" id="SSF55874">
    <property type="entry name" value="ATPase domain of HSP90 chaperone/DNA topoisomerase II/histidine kinase"/>
    <property type="match status" value="1"/>
</dbReference>
<dbReference type="InterPro" id="IPR005467">
    <property type="entry name" value="His_kinase_dom"/>
</dbReference>
<evidence type="ECO:0000256" key="8">
    <source>
        <dbReference type="SAM" id="MobiDB-lite"/>
    </source>
</evidence>
<dbReference type="PROSITE" id="PS50109">
    <property type="entry name" value="HIS_KIN"/>
    <property type="match status" value="1"/>
</dbReference>
<evidence type="ECO:0000259" key="10">
    <source>
        <dbReference type="PROSITE" id="PS50112"/>
    </source>
</evidence>
<comment type="catalytic activity">
    <reaction evidence="1">
        <text>ATP + protein L-histidine = ADP + protein N-phospho-L-histidine.</text>
        <dbReference type="EC" id="2.7.13.3"/>
    </reaction>
</comment>
<dbReference type="CDD" id="cd00082">
    <property type="entry name" value="HisKA"/>
    <property type="match status" value="1"/>
</dbReference>
<feature type="region of interest" description="Disordered" evidence="8">
    <location>
        <begin position="221"/>
        <end position="244"/>
    </location>
</feature>
<evidence type="ECO:0000256" key="4">
    <source>
        <dbReference type="ARBA" id="ARBA00022679"/>
    </source>
</evidence>
<dbReference type="SMART" id="SM00388">
    <property type="entry name" value="HisKA"/>
    <property type="match status" value="1"/>
</dbReference>
<evidence type="ECO:0000256" key="6">
    <source>
        <dbReference type="ARBA" id="ARBA00023012"/>
    </source>
</evidence>
<organism evidence="11 12">
    <name type="scientific">Pannonibacter tanglangensis</name>
    <dbReference type="NCBI Taxonomy" id="2750084"/>
    <lineage>
        <taxon>Bacteria</taxon>
        <taxon>Pseudomonadati</taxon>
        <taxon>Pseudomonadota</taxon>
        <taxon>Alphaproteobacteria</taxon>
        <taxon>Hyphomicrobiales</taxon>
        <taxon>Stappiaceae</taxon>
        <taxon>Pannonibacter</taxon>
    </lineage>
</organism>
<feature type="compositionally biased region" description="Low complexity" evidence="8">
    <location>
        <begin position="346"/>
        <end position="369"/>
    </location>
</feature>
<feature type="region of interest" description="Disordered" evidence="8">
    <location>
        <begin position="1"/>
        <end position="122"/>
    </location>
</feature>
<keyword evidence="7" id="KW-0175">Coiled coil</keyword>
<proteinExistence type="predicted"/>
<dbReference type="GO" id="GO:0000155">
    <property type="term" value="F:phosphorelay sensor kinase activity"/>
    <property type="evidence" value="ECO:0007669"/>
    <property type="project" value="InterPro"/>
</dbReference>
<dbReference type="PANTHER" id="PTHR43047:SF72">
    <property type="entry name" value="OSMOSENSING HISTIDINE PROTEIN KINASE SLN1"/>
    <property type="match status" value="1"/>
</dbReference>
<dbReference type="Pfam" id="PF00989">
    <property type="entry name" value="PAS"/>
    <property type="match status" value="1"/>
</dbReference>
<evidence type="ECO:0000259" key="9">
    <source>
        <dbReference type="PROSITE" id="PS50109"/>
    </source>
</evidence>
<feature type="region of interest" description="Disordered" evidence="8">
    <location>
        <begin position="155"/>
        <end position="191"/>
    </location>
</feature>
<dbReference type="InterPro" id="IPR004358">
    <property type="entry name" value="Sig_transdc_His_kin-like_C"/>
</dbReference>
<keyword evidence="6" id="KW-0902">Two-component regulatory system</keyword>
<keyword evidence="3" id="KW-0597">Phosphoprotein</keyword>
<feature type="coiled-coil region" evidence="7">
    <location>
        <begin position="936"/>
        <end position="966"/>
    </location>
</feature>